<reference evidence="3" key="1">
    <citation type="journal article" date="2006" name="Proc. Natl. Acad. Sci. U.S.A.">
        <title>Genome analysis of the smallest free-living eukaryote Ostreococcus tauri unveils many unique features.</title>
        <authorList>
            <person name="Derelle E."/>
            <person name="Ferraz C."/>
            <person name="Rombauts S."/>
            <person name="Rouze P."/>
            <person name="Worden A.Z."/>
            <person name="Robbens S."/>
            <person name="Partensky F."/>
            <person name="Degroeve S."/>
            <person name="Echeynie S."/>
            <person name="Cooke R."/>
            <person name="Saeys Y."/>
            <person name="Wuyts J."/>
            <person name="Jabbari K."/>
            <person name="Bowler C."/>
            <person name="Panaud O."/>
            <person name="Piegu B."/>
            <person name="Ball S.G."/>
            <person name="Ral J.-P."/>
            <person name="Bouget F.-Y."/>
            <person name="Piganeau G."/>
            <person name="De Baets B."/>
            <person name="Picard A."/>
            <person name="Delseny M."/>
            <person name="Demaille J."/>
            <person name="Van de Peer Y."/>
            <person name="Moreau H."/>
        </authorList>
    </citation>
    <scope>NUCLEOTIDE SEQUENCE [LARGE SCALE GENOMIC DNA]</scope>
    <source>
        <strain evidence="3">OTTH 0595 / CCAP 157/2 / RCC745</strain>
    </source>
</reference>
<dbReference type="AlphaFoldDB" id="A0A096P7L5"/>
<dbReference type="InterPro" id="IPR052588">
    <property type="entry name" value="Kelch_domain_protein"/>
</dbReference>
<proteinExistence type="predicted"/>
<feature type="region of interest" description="Disordered" evidence="1">
    <location>
        <begin position="531"/>
        <end position="552"/>
    </location>
</feature>
<dbReference type="SMART" id="SM00015">
    <property type="entry name" value="IQ"/>
    <property type="match status" value="1"/>
</dbReference>
<dbReference type="OrthoDB" id="4447at2759"/>
<dbReference type="Gene3D" id="1.20.5.190">
    <property type="match status" value="1"/>
</dbReference>
<dbReference type="SUPFAM" id="SSF117281">
    <property type="entry name" value="Kelch motif"/>
    <property type="match status" value="1"/>
</dbReference>
<dbReference type="KEGG" id="ota:OT_ostta13g02620"/>
<dbReference type="CDD" id="cd23767">
    <property type="entry name" value="IQCD"/>
    <property type="match status" value="1"/>
</dbReference>
<feature type="compositionally biased region" description="Acidic residues" evidence="1">
    <location>
        <begin position="540"/>
        <end position="552"/>
    </location>
</feature>
<dbReference type="FunCoup" id="A0A096P7L5">
    <property type="interactions" value="1563"/>
</dbReference>
<dbReference type="Pfam" id="PF24681">
    <property type="entry name" value="Kelch_KLHDC2_KLHL20_DRC7"/>
    <property type="match status" value="1"/>
</dbReference>
<feature type="compositionally biased region" description="Basic residues" evidence="1">
    <location>
        <begin position="1"/>
        <end position="12"/>
    </location>
</feature>
<dbReference type="RefSeq" id="XP_022840249.1">
    <property type="nucleotide sequence ID" value="XM_022982756.1"/>
</dbReference>
<dbReference type="PANTHER" id="PTHR46063">
    <property type="entry name" value="KELCH DOMAIN-CONTAINING PROTEIN"/>
    <property type="match status" value="1"/>
</dbReference>
<dbReference type="Pfam" id="PF00612">
    <property type="entry name" value="IQ"/>
    <property type="match status" value="1"/>
</dbReference>
<feature type="compositionally biased region" description="Basic and acidic residues" evidence="1">
    <location>
        <begin position="45"/>
        <end position="61"/>
    </location>
</feature>
<name>A0A096P7L5_OSTTA</name>
<organism evidence="2 3">
    <name type="scientific">Ostreococcus tauri</name>
    <name type="common">Marine green alga</name>
    <dbReference type="NCBI Taxonomy" id="70448"/>
    <lineage>
        <taxon>Eukaryota</taxon>
        <taxon>Viridiplantae</taxon>
        <taxon>Chlorophyta</taxon>
        <taxon>Mamiellophyceae</taxon>
        <taxon>Mamiellales</taxon>
        <taxon>Bathycoccaceae</taxon>
        <taxon>Ostreococcus</taxon>
    </lineage>
</organism>
<reference evidence="2 3" key="2">
    <citation type="journal article" date="2014" name="BMC Genomics">
        <title>An improved genome of the model marine alga Ostreococcus tauri unfolds by assessing Illumina de novo assemblies.</title>
        <authorList>
            <person name="Blanc-Mathieu R."/>
            <person name="Verhelst B."/>
            <person name="Derelle E."/>
            <person name="Rombauts S."/>
            <person name="Bouget F.Y."/>
            <person name="Carre I."/>
            <person name="Chateau A."/>
            <person name="Eyre-Walker A."/>
            <person name="Grimsley N."/>
            <person name="Moreau H."/>
            <person name="Piegu B."/>
            <person name="Rivals E."/>
            <person name="Schackwitz W."/>
            <person name="Van de Peer Y."/>
            <person name="Piganeau G."/>
        </authorList>
    </citation>
    <scope>NUCLEOTIDE SEQUENCE [LARGE SCALE GENOMIC DNA]</scope>
    <source>
        <strain evidence="3">OTTH 0595 / CCAP 157/2 / RCC745</strain>
    </source>
</reference>
<dbReference type="PROSITE" id="PS50096">
    <property type="entry name" value="IQ"/>
    <property type="match status" value="1"/>
</dbReference>
<accession>A0A096P7L5</accession>
<evidence type="ECO:0000313" key="3">
    <source>
        <dbReference type="Proteomes" id="UP000009170"/>
    </source>
</evidence>
<keyword evidence="3" id="KW-1185">Reference proteome</keyword>
<feature type="compositionally biased region" description="Basic residues" evidence="1">
    <location>
        <begin position="24"/>
        <end position="34"/>
    </location>
</feature>
<dbReference type="InterPro" id="IPR000048">
    <property type="entry name" value="IQ_motif_EF-hand-BS"/>
</dbReference>
<dbReference type="Gene3D" id="2.120.10.80">
    <property type="entry name" value="Kelch-type beta propeller"/>
    <property type="match status" value="1"/>
</dbReference>
<evidence type="ECO:0000256" key="1">
    <source>
        <dbReference type="SAM" id="MobiDB-lite"/>
    </source>
</evidence>
<sequence length="552" mass="61943">MGGRRRRVRVRPSRISPSMGGGRDKRRKQQKKLGKVSESKTTGARKTERKSERNAEKNHRRLERGLIEDDIDAILNAMTIEDARRAEVEVERDVVKPCARGHASLTSTTTQRPNEMILYGGERVAPGSEKCEVFGDLHRYDVGKDRWTRVTNAKMPHPRSGHQALCHGNYLYVFMGEFTSPNQERFLHHRDAWRFDLETNIWEQLPTKGGPSARSGHRIATWGKKAIMFGGFYDNGRDVKYYNDVWEFDLEKCEWKCRCVGGEGALGPSPRSACHVGVHGDEFVLYGGYCKNVDDDENDDERSERGTTFSDAWSLNLKTWKWEKLKRQGLAPSARAGSSSAMHALKKRLVLFGGVVDHEVKNGDVIVSEFFTDTYNLNMEAKKWFPVTLYGDDKTKTHKAGSLEEAERVAAGEVVNENFNIRSEQVRAAVKIQAHFRGYQVRKAYKLYKVGGVVSELLYSPGSGEAAPKTLPRPRGRINAAISIKANSMYLFGGVIELGDVEVSLDDIWKLDLGARPKWTCISPLSEECQNALTGGGAESESDDDEDGSESD</sequence>
<protein>
    <submittedName>
        <fullName evidence="2">IQ motif, EF-hand binding site</fullName>
    </submittedName>
</protein>
<dbReference type="GeneID" id="9837538"/>
<evidence type="ECO:0000313" key="2">
    <source>
        <dbReference type="EMBL" id="CEG00201.1"/>
    </source>
</evidence>
<dbReference type="EMBL" id="CAID01000013">
    <property type="protein sequence ID" value="CEG00201.1"/>
    <property type="molecule type" value="Genomic_DNA"/>
</dbReference>
<dbReference type="PANTHER" id="PTHR46063:SF1">
    <property type="entry name" value="KELCH DOMAIN-CONTAINING PROTEIN 4"/>
    <property type="match status" value="1"/>
</dbReference>
<comment type="caution">
    <text evidence="2">The sequence shown here is derived from an EMBL/GenBank/DDBJ whole genome shotgun (WGS) entry which is preliminary data.</text>
</comment>
<gene>
    <name evidence="2" type="ORF">OT_ostta13g02620</name>
</gene>
<dbReference type="InterPro" id="IPR015915">
    <property type="entry name" value="Kelch-typ_b-propeller"/>
</dbReference>
<dbReference type="STRING" id="70448.A0A096P7L5"/>
<dbReference type="InParanoid" id="A0A096P7L5"/>
<feature type="region of interest" description="Disordered" evidence="1">
    <location>
        <begin position="1"/>
        <end position="61"/>
    </location>
</feature>
<dbReference type="Proteomes" id="UP000009170">
    <property type="component" value="Unassembled WGS sequence"/>
</dbReference>